<organism evidence="11 12">
    <name type="scientific">Niastella vici</name>
    <dbReference type="NCBI Taxonomy" id="1703345"/>
    <lineage>
        <taxon>Bacteria</taxon>
        <taxon>Pseudomonadati</taxon>
        <taxon>Bacteroidota</taxon>
        <taxon>Chitinophagia</taxon>
        <taxon>Chitinophagales</taxon>
        <taxon>Chitinophagaceae</taxon>
        <taxon>Niastella</taxon>
    </lineage>
</organism>
<proteinExistence type="inferred from homology"/>
<dbReference type="InterPro" id="IPR039901">
    <property type="entry name" value="Kdotransferase"/>
</dbReference>
<dbReference type="PANTHER" id="PTHR42755:SF1">
    <property type="entry name" value="3-DEOXY-D-MANNO-OCTULOSONIC ACID TRANSFERASE, MITOCHONDRIAL-RELATED"/>
    <property type="match status" value="1"/>
</dbReference>
<evidence type="ECO:0000313" key="11">
    <source>
        <dbReference type="EMBL" id="OQP62047.1"/>
    </source>
</evidence>
<gene>
    <name evidence="11" type="ORF">A3860_29270</name>
</gene>
<keyword evidence="8" id="KW-0448">Lipopolysaccharide biosynthesis</keyword>
<feature type="compositionally biased region" description="Basic and acidic residues" evidence="9">
    <location>
        <begin position="57"/>
        <end position="70"/>
    </location>
</feature>
<keyword evidence="8" id="KW-0472">Membrane</keyword>
<dbReference type="SUPFAM" id="SSF53756">
    <property type="entry name" value="UDP-Glycosyltransferase/glycogen phosphorylase"/>
    <property type="match status" value="1"/>
</dbReference>
<evidence type="ECO:0000259" key="10">
    <source>
        <dbReference type="Pfam" id="PF04413"/>
    </source>
</evidence>
<dbReference type="GO" id="GO:0009245">
    <property type="term" value="P:lipid A biosynthetic process"/>
    <property type="evidence" value="ECO:0007669"/>
    <property type="project" value="TreeGrafter"/>
</dbReference>
<reference evidence="11 12" key="1">
    <citation type="submission" date="2016-03" db="EMBL/GenBank/DDBJ databases">
        <title>Niastella vici sp. nov., isolated from farmland soil.</title>
        <authorList>
            <person name="Chen L."/>
            <person name="Wang D."/>
            <person name="Yang S."/>
            <person name="Wang G."/>
        </authorList>
    </citation>
    <scope>NUCLEOTIDE SEQUENCE [LARGE SCALE GENOMIC DNA]</scope>
    <source>
        <strain evidence="11 12">DJ57</strain>
    </source>
</reference>
<comment type="similarity">
    <text evidence="8">Belongs to the glycosyltransferase group 1 family.</text>
</comment>
<dbReference type="UniPathway" id="UPA00958"/>
<evidence type="ECO:0000256" key="3">
    <source>
        <dbReference type="ARBA" id="ARBA00019077"/>
    </source>
</evidence>
<keyword evidence="4 8" id="KW-0808">Transferase</keyword>
<feature type="active site" description="Proton acceptor" evidence="7">
    <location>
        <position position="99"/>
    </location>
</feature>
<comment type="function">
    <text evidence="8">Involved in lipopolysaccharide (LPS) biosynthesis. Catalyzes the transfer of 3-deoxy-D-manno-octulosonate (Kdo) residue(s) from CMP-Kdo to lipid IV(A), the tetraacyldisaccharide-1,4'-bisphosphate precursor of lipid A.</text>
</comment>
<dbReference type="OrthoDB" id="9789797at2"/>
<dbReference type="EMBL" id="LVYD01000052">
    <property type="protein sequence ID" value="OQP62047.1"/>
    <property type="molecule type" value="Genomic_DNA"/>
</dbReference>
<dbReference type="GO" id="GO:0009244">
    <property type="term" value="P:lipopolysaccharide core region biosynthetic process"/>
    <property type="evidence" value="ECO:0007669"/>
    <property type="project" value="UniProtKB-UniRule"/>
</dbReference>
<evidence type="ECO:0000256" key="8">
    <source>
        <dbReference type="RuleBase" id="RU365103"/>
    </source>
</evidence>
<comment type="catalytic activity">
    <reaction evidence="6 8">
        <text>lipid IVA (E. coli) + CMP-3-deoxy-beta-D-manno-octulosonate = alpha-Kdo-(2-&gt;6)-lipid IVA (E. coli) + CMP + H(+)</text>
        <dbReference type="Rhea" id="RHEA:28066"/>
        <dbReference type="ChEBI" id="CHEBI:15378"/>
        <dbReference type="ChEBI" id="CHEBI:58603"/>
        <dbReference type="ChEBI" id="CHEBI:60364"/>
        <dbReference type="ChEBI" id="CHEBI:60377"/>
        <dbReference type="ChEBI" id="CHEBI:85987"/>
        <dbReference type="EC" id="2.4.99.12"/>
    </reaction>
</comment>
<evidence type="ECO:0000256" key="5">
    <source>
        <dbReference type="ARBA" id="ARBA00031445"/>
    </source>
</evidence>
<sequence>MHLFIYNIFLIIYSIGIRISSLWNPKARLWLRGRRSIWTELQEIRGQEVGKQLPEIKGPKSEVRSKKVESEPENPEGAHSPLTTHHSPLVWIHCSSLGEFEQGRPVLEAIRHQYPTAKILLTFFSPSGYEVRKNSSGADYVMYLPLDSKPNARRFIKTVQPDLVIWIKYEYWFYYLTELKKKQIPLLLVSGIFRNDQPFFKWYGRLHWYMLESFNHLFVQTKESKQLLGTIGFNNNVSVSGDTRFDRVVQIAEQFRNIDPIAHFCGDSAVVVAGSTWPEDEEELDHYANTHPEIKFIIAPHEIHEEHLKEVEKLFKNSVRFSGLPANPEAPRPVPRGRQLDSPAPAPNTLIIDNIGMLSKLYKYATITYVGGGFGDDGVHNVLEAAVYGKPVVIGPVYDKYIEAVELVQQGGALVINTALELEKTLNDLLSDGPAYRASCEAARNYVYNNKGATEKIMQYIQENRLLTS</sequence>
<dbReference type="EC" id="2.4.99.12" evidence="2 8"/>
<evidence type="ECO:0000256" key="9">
    <source>
        <dbReference type="SAM" id="MobiDB-lite"/>
    </source>
</evidence>
<dbReference type="Proteomes" id="UP000192796">
    <property type="component" value="Unassembled WGS sequence"/>
</dbReference>
<evidence type="ECO:0000256" key="2">
    <source>
        <dbReference type="ARBA" id="ARBA00012621"/>
    </source>
</evidence>
<accession>A0A1V9FUR0</accession>
<evidence type="ECO:0000256" key="7">
    <source>
        <dbReference type="PIRSR" id="PIRSR639901-1"/>
    </source>
</evidence>
<dbReference type="GO" id="GO:0005886">
    <property type="term" value="C:plasma membrane"/>
    <property type="evidence" value="ECO:0007669"/>
    <property type="project" value="UniProtKB-SubCell"/>
</dbReference>
<feature type="domain" description="3-deoxy-D-manno-octulosonic-acid transferase N-terminal" evidence="10">
    <location>
        <begin position="84"/>
        <end position="246"/>
    </location>
</feature>
<feature type="region of interest" description="Disordered" evidence="9">
    <location>
        <begin position="52"/>
        <end position="84"/>
    </location>
</feature>
<dbReference type="STRING" id="1703345.A3860_29270"/>
<keyword evidence="12" id="KW-1185">Reference proteome</keyword>
<keyword evidence="8" id="KW-1003">Cell membrane</keyword>
<evidence type="ECO:0000256" key="1">
    <source>
        <dbReference type="ARBA" id="ARBA00004713"/>
    </source>
</evidence>
<comment type="subcellular location">
    <subcellularLocation>
        <location evidence="8">Cell membrane</location>
    </subcellularLocation>
</comment>
<dbReference type="RefSeq" id="WP_081149561.1">
    <property type="nucleotide sequence ID" value="NZ_LVYD01000052.1"/>
</dbReference>
<evidence type="ECO:0000256" key="4">
    <source>
        <dbReference type="ARBA" id="ARBA00022679"/>
    </source>
</evidence>
<dbReference type="AlphaFoldDB" id="A0A1V9FUR0"/>
<dbReference type="GO" id="GO:0043842">
    <property type="term" value="F:Kdo transferase activity"/>
    <property type="evidence" value="ECO:0007669"/>
    <property type="project" value="UniProtKB-EC"/>
</dbReference>
<dbReference type="InterPro" id="IPR038107">
    <property type="entry name" value="Glycos_transf_N_sf"/>
</dbReference>
<dbReference type="InterPro" id="IPR007507">
    <property type="entry name" value="Glycos_transf_N"/>
</dbReference>
<comment type="caution">
    <text evidence="11">The sequence shown here is derived from an EMBL/GenBank/DDBJ whole genome shotgun (WGS) entry which is preliminary data.</text>
</comment>
<dbReference type="Gene3D" id="3.40.50.11720">
    <property type="entry name" value="3-Deoxy-D-manno-octulosonic-acid transferase, N-terminal domain"/>
    <property type="match status" value="1"/>
</dbReference>
<dbReference type="Pfam" id="PF04413">
    <property type="entry name" value="Glycos_transf_N"/>
    <property type="match status" value="1"/>
</dbReference>
<dbReference type="PANTHER" id="PTHR42755">
    <property type="entry name" value="3-DEOXY-MANNO-OCTULOSONATE CYTIDYLYLTRANSFERASE"/>
    <property type="match status" value="1"/>
</dbReference>
<comment type="pathway">
    <text evidence="1 8">Bacterial outer membrane biogenesis; LPS core biosynthesis.</text>
</comment>
<dbReference type="Gene3D" id="3.40.50.2000">
    <property type="entry name" value="Glycogen Phosphorylase B"/>
    <property type="match status" value="1"/>
</dbReference>
<protein>
    <recommendedName>
        <fullName evidence="3 8">3-deoxy-D-manno-octulosonic acid transferase</fullName>
        <shortName evidence="8">Kdo transferase</shortName>
        <ecNumber evidence="2 8">2.4.99.12</ecNumber>
    </recommendedName>
    <alternativeName>
        <fullName evidence="5 8">Lipid IV(A) 3-deoxy-D-manno-octulosonic acid transferase</fullName>
    </alternativeName>
</protein>
<evidence type="ECO:0000313" key="12">
    <source>
        <dbReference type="Proteomes" id="UP000192796"/>
    </source>
</evidence>
<evidence type="ECO:0000256" key="6">
    <source>
        <dbReference type="ARBA" id="ARBA00049183"/>
    </source>
</evidence>
<name>A0A1V9FUR0_9BACT</name>